<dbReference type="GO" id="GO:0006355">
    <property type="term" value="P:regulation of DNA-templated transcription"/>
    <property type="evidence" value="ECO:0007669"/>
    <property type="project" value="InterPro"/>
</dbReference>
<dbReference type="eggNOG" id="COG3829">
    <property type="taxonomic scope" value="Bacteria"/>
</dbReference>
<keyword evidence="4" id="KW-0805">Transcription regulation</keyword>
<dbReference type="InterPro" id="IPR002197">
    <property type="entry name" value="HTH_Fis"/>
</dbReference>
<dbReference type="GO" id="GO:0000160">
    <property type="term" value="P:phosphorelay signal transduction system"/>
    <property type="evidence" value="ECO:0007669"/>
    <property type="project" value="UniProtKB-KW"/>
</dbReference>
<dbReference type="Gene3D" id="1.10.10.60">
    <property type="entry name" value="Homeodomain-like"/>
    <property type="match status" value="1"/>
</dbReference>
<dbReference type="SUPFAM" id="SSF46689">
    <property type="entry name" value="Homeodomain-like"/>
    <property type="match status" value="1"/>
</dbReference>
<dbReference type="PROSITE" id="PS00675">
    <property type="entry name" value="SIGMA54_INTERACT_1"/>
    <property type="match status" value="1"/>
</dbReference>
<dbReference type="FunFam" id="3.40.50.300:FF:000006">
    <property type="entry name" value="DNA-binding transcriptional regulator NtrC"/>
    <property type="match status" value="1"/>
</dbReference>
<dbReference type="InterPro" id="IPR002078">
    <property type="entry name" value="Sigma_54_int"/>
</dbReference>
<keyword evidence="5" id="KW-0010">Activator</keyword>
<dbReference type="STRING" id="1238182.C882_0702"/>
<feature type="domain" description="Sigma-54 factor interaction" evidence="7">
    <location>
        <begin position="12"/>
        <end position="242"/>
    </location>
</feature>
<gene>
    <name evidence="8" type="ORF">C882_0702</name>
</gene>
<dbReference type="InterPro" id="IPR009057">
    <property type="entry name" value="Homeodomain-like_sf"/>
</dbReference>
<dbReference type="SUPFAM" id="SSF52540">
    <property type="entry name" value="P-loop containing nucleoside triphosphate hydrolases"/>
    <property type="match status" value="1"/>
</dbReference>
<dbReference type="CDD" id="cd00009">
    <property type="entry name" value="AAA"/>
    <property type="match status" value="1"/>
</dbReference>
<dbReference type="Proteomes" id="UP000009881">
    <property type="component" value="Unassembled WGS sequence"/>
</dbReference>
<evidence type="ECO:0000256" key="4">
    <source>
        <dbReference type="ARBA" id="ARBA00023015"/>
    </source>
</evidence>
<sequence>MTGLGMAAYGDLIGDHPSIRAVRALIAKVAGSPASTVLIYGETGTGKGLVARMVHQQSNRARESFVDVNCAAIPPSLMESELFGHERGAFTGAAQKKTGLVEAAHHGTLFLDEIREMELTQQTKLLSLLDTQQFRRVGATRPIDVDVRFIAATNRILLSEVREGRFREDLYYRLQVVSINIPPLRARGEDVLILAEHFIRKFNARYDRRISGLTPAAADVFRQYRWPGNVRELENLLERIFILEEDDEIDVTHLPSRIRRDVGDLPAQAVDGLAWDVDSVLEAPIPDLADPAGETTADADAAVMAPARMPLAAERGTGVPATCAVWSDFHTATNHFQETLIRDALARAKGNQTEAAALLGLSRHALRHHMLKLNIR</sequence>
<dbReference type="Gene3D" id="3.40.50.300">
    <property type="entry name" value="P-loop containing nucleotide triphosphate hydrolases"/>
    <property type="match status" value="1"/>
</dbReference>
<accession>K9HEK6</accession>
<evidence type="ECO:0000256" key="1">
    <source>
        <dbReference type="ARBA" id="ARBA00022741"/>
    </source>
</evidence>
<dbReference type="SMART" id="SM00382">
    <property type="entry name" value="AAA"/>
    <property type="match status" value="1"/>
</dbReference>
<dbReference type="Pfam" id="PF02954">
    <property type="entry name" value="HTH_8"/>
    <property type="match status" value="1"/>
</dbReference>
<keyword evidence="6" id="KW-0804">Transcription</keyword>
<dbReference type="InterPro" id="IPR025662">
    <property type="entry name" value="Sigma_54_int_dom_ATP-bd_1"/>
</dbReference>
<comment type="caution">
    <text evidence="8">The sequence shown here is derived from an EMBL/GenBank/DDBJ whole genome shotgun (WGS) entry which is preliminary data.</text>
</comment>
<reference evidence="8 9" key="1">
    <citation type="journal article" date="2013" name="Genome Announc.">
        <title>Draft Genome Sequence of an Alphaproteobacterium, Caenispirillum salinarum AK4(T), Isolated from a Solar Saltern.</title>
        <authorList>
            <person name="Khatri I."/>
            <person name="Singh A."/>
            <person name="Korpole S."/>
            <person name="Pinnaka A.K."/>
            <person name="Subramanian S."/>
        </authorList>
    </citation>
    <scope>NUCLEOTIDE SEQUENCE [LARGE SCALE GENOMIC DNA]</scope>
    <source>
        <strain evidence="8 9">AK4</strain>
    </source>
</reference>
<dbReference type="GO" id="GO:0005524">
    <property type="term" value="F:ATP binding"/>
    <property type="evidence" value="ECO:0007669"/>
    <property type="project" value="UniProtKB-KW"/>
</dbReference>
<proteinExistence type="predicted"/>
<keyword evidence="2" id="KW-0067">ATP-binding</keyword>
<dbReference type="Pfam" id="PF00158">
    <property type="entry name" value="Sigma54_activat"/>
    <property type="match status" value="1"/>
</dbReference>
<dbReference type="PANTHER" id="PTHR32071">
    <property type="entry name" value="TRANSCRIPTIONAL REGULATORY PROTEIN"/>
    <property type="match status" value="1"/>
</dbReference>
<dbReference type="EMBL" id="ANHY01000014">
    <property type="protein sequence ID" value="EKV28938.1"/>
    <property type="molecule type" value="Genomic_DNA"/>
</dbReference>
<dbReference type="PRINTS" id="PR01590">
    <property type="entry name" value="HTHFIS"/>
</dbReference>
<protein>
    <submittedName>
        <fullName evidence="8">Transcriptional regulator, NifA subfamily, Fis Family</fullName>
    </submittedName>
</protein>
<evidence type="ECO:0000256" key="6">
    <source>
        <dbReference type="ARBA" id="ARBA00023163"/>
    </source>
</evidence>
<dbReference type="Gene3D" id="1.10.8.60">
    <property type="match status" value="1"/>
</dbReference>
<dbReference type="InterPro" id="IPR027417">
    <property type="entry name" value="P-loop_NTPase"/>
</dbReference>
<dbReference type="PROSITE" id="PS50045">
    <property type="entry name" value="SIGMA54_INTERACT_4"/>
    <property type="match status" value="1"/>
</dbReference>
<name>K9HEK6_9PROT</name>
<evidence type="ECO:0000313" key="8">
    <source>
        <dbReference type="EMBL" id="EKV28938.1"/>
    </source>
</evidence>
<dbReference type="InterPro" id="IPR003593">
    <property type="entry name" value="AAA+_ATPase"/>
</dbReference>
<evidence type="ECO:0000259" key="7">
    <source>
        <dbReference type="PROSITE" id="PS50045"/>
    </source>
</evidence>
<dbReference type="InterPro" id="IPR058031">
    <property type="entry name" value="AAA_lid_NorR"/>
</dbReference>
<evidence type="ECO:0000256" key="2">
    <source>
        <dbReference type="ARBA" id="ARBA00022840"/>
    </source>
</evidence>
<evidence type="ECO:0000256" key="5">
    <source>
        <dbReference type="ARBA" id="ARBA00023159"/>
    </source>
</evidence>
<dbReference type="AlphaFoldDB" id="K9HEK6"/>
<dbReference type="PANTHER" id="PTHR32071:SF113">
    <property type="entry name" value="ALGINATE BIOSYNTHESIS TRANSCRIPTIONAL REGULATORY PROTEIN ALGB"/>
    <property type="match status" value="1"/>
</dbReference>
<evidence type="ECO:0000256" key="3">
    <source>
        <dbReference type="ARBA" id="ARBA00023012"/>
    </source>
</evidence>
<dbReference type="Pfam" id="PF25601">
    <property type="entry name" value="AAA_lid_14"/>
    <property type="match status" value="1"/>
</dbReference>
<evidence type="ECO:0000313" key="9">
    <source>
        <dbReference type="Proteomes" id="UP000009881"/>
    </source>
</evidence>
<keyword evidence="9" id="KW-1185">Reference proteome</keyword>
<dbReference type="PROSITE" id="PS00688">
    <property type="entry name" value="SIGMA54_INTERACT_3"/>
    <property type="match status" value="1"/>
</dbReference>
<organism evidence="8 9">
    <name type="scientific">Caenispirillum salinarum AK4</name>
    <dbReference type="NCBI Taxonomy" id="1238182"/>
    <lineage>
        <taxon>Bacteria</taxon>
        <taxon>Pseudomonadati</taxon>
        <taxon>Pseudomonadota</taxon>
        <taxon>Alphaproteobacteria</taxon>
        <taxon>Rhodospirillales</taxon>
        <taxon>Novispirillaceae</taxon>
        <taxon>Caenispirillum</taxon>
    </lineage>
</organism>
<dbReference type="GO" id="GO:0043565">
    <property type="term" value="F:sequence-specific DNA binding"/>
    <property type="evidence" value="ECO:0007669"/>
    <property type="project" value="InterPro"/>
</dbReference>
<dbReference type="InterPro" id="IPR025944">
    <property type="entry name" value="Sigma_54_int_dom_CS"/>
</dbReference>
<keyword evidence="1" id="KW-0547">Nucleotide-binding</keyword>
<keyword evidence="3" id="KW-0902">Two-component regulatory system</keyword>